<dbReference type="AlphaFoldDB" id="A0A0M0LJ89"/>
<dbReference type="GeneID" id="301134617"/>
<evidence type="ECO:0008006" key="4">
    <source>
        <dbReference type="Google" id="ProtNLM"/>
    </source>
</evidence>
<evidence type="ECO:0000313" key="3">
    <source>
        <dbReference type="Proteomes" id="UP000036867"/>
    </source>
</evidence>
<sequence length="112" mass="13066">MGCSTIKKFAIFITIITVVLLITPLVGYGYVKYKLFILEKDTYNYLLEKYDKNDFKIETNFGMKGPLYTSTVVFEDEKDIEYIYINNQGNIVQIIPDPSIYNFKHTEKPSLE</sequence>
<gene>
    <name evidence="2" type="ORF">AMD00_00575</name>
</gene>
<keyword evidence="1" id="KW-0812">Transmembrane</keyword>
<keyword evidence="1" id="KW-0472">Membrane</keyword>
<reference evidence="3" key="1">
    <citation type="submission" date="2015-08" db="EMBL/GenBank/DDBJ databases">
        <title>Fjat-10028 dsm 16317.</title>
        <authorList>
            <person name="Liu B."/>
            <person name="Wang J."/>
            <person name="Zhu Y."/>
            <person name="Liu G."/>
            <person name="Chen Q."/>
            <person name="Chen Z."/>
            <person name="Lan J."/>
            <person name="Che J."/>
            <person name="Ge C."/>
            <person name="Shi H."/>
            <person name="Pan Z."/>
            <person name="Liu X."/>
        </authorList>
    </citation>
    <scope>NUCLEOTIDE SEQUENCE [LARGE SCALE GENOMIC DNA]</scope>
    <source>
        <strain evidence="3">DSM 16317</strain>
    </source>
</reference>
<comment type="caution">
    <text evidence="2">The sequence shown here is derived from an EMBL/GenBank/DDBJ whole genome shotgun (WGS) entry which is preliminary data.</text>
</comment>
<accession>A0A0M0LJ89</accession>
<dbReference type="Proteomes" id="UP000036867">
    <property type="component" value="Unassembled WGS sequence"/>
</dbReference>
<feature type="transmembrane region" description="Helical" evidence="1">
    <location>
        <begin position="9"/>
        <end position="31"/>
    </location>
</feature>
<dbReference type="STRING" id="263475.AMD00_00575"/>
<proteinExistence type="predicted"/>
<evidence type="ECO:0000256" key="1">
    <source>
        <dbReference type="SAM" id="Phobius"/>
    </source>
</evidence>
<organism evidence="2 3">
    <name type="scientific">Viridibacillus arvi</name>
    <dbReference type="NCBI Taxonomy" id="263475"/>
    <lineage>
        <taxon>Bacteria</taxon>
        <taxon>Bacillati</taxon>
        <taxon>Bacillota</taxon>
        <taxon>Bacilli</taxon>
        <taxon>Bacillales</taxon>
        <taxon>Caryophanaceae</taxon>
        <taxon>Viridibacillus</taxon>
    </lineage>
</organism>
<dbReference type="EMBL" id="LILB01000001">
    <property type="protein sequence ID" value="KOO51046.1"/>
    <property type="molecule type" value="Genomic_DNA"/>
</dbReference>
<keyword evidence="3" id="KW-1185">Reference proteome</keyword>
<dbReference type="RefSeq" id="WP_053415162.1">
    <property type="nucleotide sequence ID" value="NZ_LILB01000001.1"/>
</dbReference>
<keyword evidence="1" id="KW-1133">Transmembrane helix</keyword>
<protein>
    <recommendedName>
        <fullName evidence="4">DUF3139 domain-containing protein</fullName>
    </recommendedName>
</protein>
<name>A0A0M0LJ89_9BACL</name>
<evidence type="ECO:0000313" key="2">
    <source>
        <dbReference type="EMBL" id="KOO51046.1"/>
    </source>
</evidence>